<evidence type="ECO:0000313" key="3">
    <source>
        <dbReference type="Proteomes" id="UP001225598"/>
    </source>
</evidence>
<dbReference type="InterPro" id="IPR015797">
    <property type="entry name" value="NUDIX_hydrolase-like_dom_sf"/>
</dbReference>
<dbReference type="Proteomes" id="UP001225598">
    <property type="component" value="Chromosome"/>
</dbReference>
<dbReference type="InterPro" id="IPR054105">
    <property type="entry name" value="WHD_NrtR"/>
</dbReference>
<dbReference type="PANTHER" id="PTHR43736">
    <property type="entry name" value="ADP-RIBOSE PYROPHOSPHATASE"/>
    <property type="match status" value="1"/>
</dbReference>
<reference evidence="2 3" key="1">
    <citation type="submission" date="2023-05" db="EMBL/GenBank/DDBJ databases">
        <title>Corynebacterium suedekumii sp. nov. and Corynebacterium breve sp. nov. isolated from raw cow's milk.</title>
        <authorList>
            <person name="Baer M.K."/>
            <person name="Mehl L."/>
            <person name="Hellmuth R."/>
            <person name="Marke G."/>
            <person name="Lipski A."/>
        </authorList>
    </citation>
    <scope>NUCLEOTIDE SEQUENCE [LARGE SCALE GENOMIC DNA]</scope>
    <source>
        <strain evidence="2 3">R4</strain>
    </source>
</reference>
<dbReference type="PROSITE" id="PS51462">
    <property type="entry name" value="NUDIX"/>
    <property type="match status" value="1"/>
</dbReference>
<dbReference type="Gene3D" id="3.90.79.10">
    <property type="entry name" value="Nucleoside Triphosphate Pyrophosphohydrolase"/>
    <property type="match status" value="1"/>
</dbReference>
<dbReference type="SUPFAM" id="SSF55811">
    <property type="entry name" value="Nudix"/>
    <property type="match status" value="1"/>
</dbReference>
<feature type="domain" description="Nudix hydrolase" evidence="1">
    <location>
        <begin position="26"/>
        <end position="156"/>
    </location>
</feature>
<dbReference type="PANTHER" id="PTHR43736:SF4">
    <property type="entry name" value="SLR1690 PROTEIN"/>
    <property type="match status" value="1"/>
</dbReference>
<dbReference type="Gene3D" id="1.10.10.10">
    <property type="entry name" value="Winged helix-like DNA-binding domain superfamily/Winged helix DNA-binding domain"/>
    <property type="match status" value="1"/>
</dbReference>
<dbReference type="SUPFAM" id="SSF46785">
    <property type="entry name" value="Winged helix' DNA-binding domain"/>
    <property type="match status" value="1"/>
</dbReference>
<protein>
    <submittedName>
        <fullName evidence="2">NUDIX domain-containing protein</fullName>
    </submittedName>
</protein>
<dbReference type="InterPro" id="IPR036388">
    <property type="entry name" value="WH-like_DNA-bd_sf"/>
</dbReference>
<gene>
    <name evidence="2" type="ORF">QP027_01470</name>
</gene>
<sequence length="244" mass="26944">MSQIQASEHVHAPSGPVRDEAGVAKYRHEAIAVVLQSCPTGECRVLCVQRTREPFVDKWSLPSGAMEVDESLEDAITRHLAAKVNLTSMSYAEQLGTRSDPARDPFDRTIATAYLVLIPWDQEWDLPVDASWLLVDELPPMAFDHQEIVELAVARLQAKLSYTNIGFALTPEEFRMSDLAQSYAAIMGHEVSATNLQRILARRGQLKATGKKAAPGAEGGRPAKLFSFAQRSLEITDQFATLRP</sequence>
<dbReference type="InterPro" id="IPR000086">
    <property type="entry name" value="NUDIX_hydrolase_dom"/>
</dbReference>
<dbReference type="Pfam" id="PF21906">
    <property type="entry name" value="WHD_NrtR"/>
    <property type="match status" value="1"/>
</dbReference>
<proteinExistence type="predicted"/>
<dbReference type="EMBL" id="CP126969">
    <property type="protein sequence ID" value="WIM68095.1"/>
    <property type="molecule type" value="Genomic_DNA"/>
</dbReference>
<accession>A0ABY8VH52</accession>
<evidence type="ECO:0000259" key="1">
    <source>
        <dbReference type="PROSITE" id="PS51462"/>
    </source>
</evidence>
<evidence type="ECO:0000313" key="2">
    <source>
        <dbReference type="EMBL" id="WIM68095.1"/>
    </source>
</evidence>
<name>A0ABY8VH52_9CORY</name>
<dbReference type="CDD" id="cd18873">
    <property type="entry name" value="NUDIX_NadM_like"/>
    <property type="match status" value="1"/>
</dbReference>
<keyword evidence="3" id="KW-1185">Reference proteome</keyword>
<dbReference type="Pfam" id="PF00293">
    <property type="entry name" value="NUDIX"/>
    <property type="match status" value="1"/>
</dbReference>
<dbReference type="RefSeq" id="WP_284825417.1">
    <property type="nucleotide sequence ID" value="NZ_CP126969.1"/>
</dbReference>
<organism evidence="2 3">
    <name type="scientific">Corynebacterium breve</name>
    <dbReference type="NCBI Taxonomy" id="3049799"/>
    <lineage>
        <taxon>Bacteria</taxon>
        <taxon>Bacillati</taxon>
        <taxon>Actinomycetota</taxon>
        <taxon>Actinomycetes</taxon>
        <taxon>Mycobacteriales</taxon>
        <taxon>Corynebacteriaceae</taxon>
        <taxon>Corynebacterium</taxon>
    </lineage>
</organism>
<dbReference type="InterPro" id="IPR036390">
    <property type="entry name" value="WH_DNA-bd_sf"/>
</dbReference>